<dbReference type="AlphaFoldDB" id="A0A365PIM5"/>
<evidence type="ECO:0000313" key="2">
    <source>
        <dbReference type="Proteomes" id="UP000253688"/>
    </source>
</evidence>
<accession>A0A365PIM5</accession>
<evidence type="ECO:0000313" key="1">
    <source>
        <dbReference type="EMBL" id="RBA46553.1"/>
    </source>
</evidence>
<gene>
    <name evidence="1" type="ORF">DC346_10065</name>
</gene>
<comment type="caution">
    <text evidence="1">The sequence shown here is derived from an EMBL/GenBank/DDBJ whole genome shotgun (WGS) entry which is preliminary data.</text>
</comment>
<dbReference type="EMBL" id="QEWH01000055">
    <property type="protein sequence ID" value="RBA46553.1"/>
    <property type="molecule type" value="Genomic_DNA"/>
</dbReference>
<dbReference type="Proteomes" id="UP000253688">
    <property type="component" value="Unassembled WGS sequence"/>
</dbReference>
<name>A0A365PIM5_ACIJU</name>
<protein>
    <recommendedName>
        <fullName evidence="3">N-acetyltransferase</fullName>
    </recommendedName>
</protein>
<dbReference type="RefSeq" id="WP_112986758.1">
    <property type="nucleotide sequence ID" value="NZ_CP131470.1"/>
</dbReference>
<proteinExistence type="predicted"/>
<reference evidence="1 2" key="1">
    <citation type="submission" date="2018-04" db="EMBL/GenBank/DDBJ databases">
        <title>Acinetobacter junii Genome sequencing and assembly.</title>
        <authorList>
            <person name="Su J."/>
            <person name="Rensing C."/>
            <person name="Mazhar H.S."/>
        </authorList>
    </citation>
    <scope>NUCLEOTIDE SEQUENCE [LARGE SCALE GENOMIC DNA]</scope>
    <source>
        <strain evidence="1 2">SC22</strain>
    </source>
</reference>
<evidence type="ECO:0008006" key="3">
    <source>
        <dbReference type="Google" id="ProtNLM"/>
    </source>
</evidence>
<organism evidence="1 2">
    <name type="scientific">Acinetobacter junii</name>
    <dbReference type="NCBI Taxonomy" id="40215"/>
    <lineage>
        <taxon>Bacteria</taxon>
        <taxon>Pseudomonadati</taxon>
        <taxon>Pseudomonadota</taxon>
        <taxon>Gammaproteobacteria</taxon>
        <taxon>Moraxellales</taxon>
        <taxon>Moraxellaceae</taxon>
        <taxon>Acinetobacter</taxon>
    </lineage>
</organism>
<sequence>MSSYIYCRKPNPVVDHNLYELISNPTTFGYNTPVGGQLAVTNFFEVLNADEDIIGFLWFDFYSDENMIEINLAKSLHAAKFQGFSSNVLSDLDRLKSELPQEWITPQTQWLGIVKPANKNYQKITSFIMQHGFQNDGEGGFVKSC</sequence>